<dbReference type="GO" id="GO:0005524">
    <property type="term" value="F:ATP binding"/>
    <property type="evidence" value="ECO:0007669"/>
    <property type="project" value="InterPro"/>
</dbReference>
<dbReference type="InterPro" id="IPR007694">
    <property type="entry name" value="DNA_helicase_DnaB-like_C"/>
</dbReference>
<dbReference type="KEGG" id="paun:MJA45_16930"/>
<dbReference type="GO" id="GO:0005829">
    <property type="term" value="C:cytosol"/>
    <property type="evidence" value="ECO:0007669"/>
    <property type="project" value="TreeGrafter"/>
</dbReference>
<keyword evidence="3" id="KW-1185">Reference proteome</keyword>
<proteinExistence type="predicted"/>
<dbReference type="PRINTS" id="PR01874">
    <property type="entry name" value="DNAREPAIRADA"/>
</dbReference>
<dbReference type="Gene3D" id="3.40.1360.10">
    <property type="match status" value="1"/>
</dbReference>
<dbReference type="PANTHER" id="PTHR30153:SF2">
    <property type="entry name" value="REPLICATIVE DNA HELICASE"/>
    <property type="match status" value="1"/>
</dbReference>
<dbReference type="InterPro" id="IPR037068">
    <property type="entry name" value="DNA_primase_core_N_sf"/>
</dbReference>
<dbReference type="RefSeq" id="WP_315603084.1">
    <property type="nucleotide sequence ID" value="NZ_CP130318.1"/>
</dbReference>
<dbReference type="PROSITE" id="PS51199">
    <property type="entry name" value="SF4_HELICASE"/>
    <property type="match status" value="1"/>
</dbReference>
<gene>
    <name evidence="2" type="ORF">MJA45_16930</name>
</gene>
<dbReference type="CDD" id="cd01029">
    <property type="entry name" value="TOPRIM_primases"/>
    <property type="match status" value="1"/>
</dbReference>
<dbReference type="SUPFAM" id="SSF52540">
    <property type="entry name" value="P-loop containing nucleoside triphosphate hydrolases"/>
    <property type="match status" value="1"/>
</dbReference>
<dbReference type="SUPFAM" id="SSF56731">
    <property type="entry name" value="DNA primase core"/>
    <property type="match status" value="1"/>
</dbReference>
<dbReference type="InterPro" id="IPR034154">
    <property type="entry name" value="TOPRIM_DnaG/twinkle"/>
</dbReference>
<sequence length="499" mass="57088">MPNMERIHEMAEDNKYDLEELVTYYHKNLNREAFYYLENKGIRQETIDKFRLGFESGKIGFYIRENSLAEYFEDRIIVPITDAKGTVVDLVGRSFDQREPLYKSLYGVDEFLYNEQVLKDSEEVILCSDILDVLTLTQVDLPAVCMPNTLLFKESFSEKFAGKRVFICLANDETGRRESVRIESILKEQAKELFTVHLPEKIRTINDLFVKRERPLELFREILKKTIEDTIKAPISSDLKYLTVFNEEYIKRHQEPEAKAPSGISLLDDLLNGGFVNGLYMLAGQPNIGKSTLMKQMADHISMGGQPVVYVTWDLTPFELWARSVARFLGKAPQEVMDGSLDPEEIEAANRSFTEMSRMQWTFECSMQTTPDEICAFIEKIAVQAGKPPVLFLDHFHRLVFAARDGEEENAEEYIIYRLKQWAREWNTPIITAVSVDHSDLHLMGSIQATADGILLMESDPAVNSGNPGSFLRLKLTKNRHGGLGEVTVTFQEDKAVFA</sequence>
<evidence type="ECO:0000313" key="3">
    <source>
        <dbReference type="Proteomes" id="UP001305702"/>
    </source>
</evidence>
<reference evidence="2 3" key="1">
    <citation type="submission" date="2022-02" db="EMBL/GenBank/DDBJ databases">
        <title>Paenibacillus sp. MBLB1776 Whole Genome Shotgun Sequencing.</title>
        <authorList>
            <person name="Hwang C.Y."/>
            <person name="Cho E.-S."/>
            <person name="Seo M.-J."/>
        </authorList>
    </citation>
    <scope>NUCLEOTIDE SEQUENCE [LARGE SCALE GENOMIC DNA]</scope>
    <source>
        <strain evidence="2 3">MBLB1776</strain>
    </source>
</reference>
<dbReference type="Pfam" id="PF03796">
    <property type="entry name" value="DnaB_C"/>
    <property type="match status" value="1"/>
</dbReference>
<dbReference type="InterPro" id="IPR027417">
    <property type="entry name" value="P-loop_NTPase"/>
</dbReference>
<dbReference type="Proteomes" id="UP001305702">
    <property type="component" value="Chromosome"/>
</dbReference>
<evidence type="ECO:0000313" key="2">
    <source>
        <dbReference type="EMBL" id="WNQ09312.1"/>
    </source>
</evidence>
<name>A0AA96RD22_9BACL</name>
<dbReference type="PANTHER" id="PTHR30153">
    <property type="entry name" value="REPLICATIVE DNA HELICASE DNAB"/>
    <property type="match status" value="1"/>
</dbReference>
<dbReference type="AlphaFoldDB" id="A0AA96RD22"/>
<dbReference type="EMBL" id="CP130318">
    <property type="protein sequence ID" value="WNQ09312.1"/>
    <property type="molecule type" value="Genomic_DNA"/>
</dbReference>
<dbReference type="Gene3D" id="3.40.50.300">
    <property type="entry name" value="P-loop containing nucleotide triphosphate hydrolases"/>
    <property type="match status" value="1"/>
</dbReference>
<accession>A0AA96RD22</accession>
<evidence type="ECO:0000259" key="1">
    <source>
        <dbReference type="PROSITE" id="PS51199"/>
    </source>
</evidence>
<dbReference type="GO" id="GO:0003678">
    <property type="term" value="F:DNA helicase activity"/>
    <property type="evidence" value="ECO:0007669"/>
    <property type="project" value="InterPro"/>
</dbReference>
<dbReference type="Gene3D" id="3.90.980.10">
    <property type="entry name" value="DNA primase, catalytic core, N-terminal domain"/>
    <property type="match status" value="1"/>
</dbReference>
<protein>
    <submittedName>
        <fullName evidence="2">DnaB-like helicase C-terminal domain-containing protein</fullName>
    </submittedName>
</protein>
<organism evidence="2 3">
    <name type="scientific">Paenibacillus aurantius</name>
    <dbReference type="NCBI Taxonomy" id="2918900"/>
    <lineage>
        <taxon>Bacteria</taxon>
        <taxon>Bacillati</taxon>
        <taxon>Bacillota</taxon>
        <taxon>Bacilli</taxon>
        <taxon>Bacillales</taxon>
        <taxon>Paenibacillaceae</taxon>
        <taxon>Paenibacillus</taxon>
    </lineage>
</organism>
<feature type="domain" description="SF4 helicase" evidence="1">
    <location>
        <begin position="253"/>
        <end position="499"/>
    </location>
</feature>
<dbReference type="GO" id="GO:0006260">
    <property type="term" value="P:DNA replication"/>
    <property type="evidence" value="ECO:0007669"/>
    <property type="project" value="InterPro"/>
</dbReference>